<dbReference type="InterPro" id="IPR020568">
    <property type="entry name" value="Ribosomal_Su5_D2-typ_SF"/>
</dbReference>
<dbReference type="EMBL" id="AP027732">
    <property type="protein sequence ID" value="BDZ49216.1"/>
    <property type="molecule type" value="Genomic_DNA"/>
</dbReference>
<proteinExistence type="predicted"/>
<reference evidence="6" key="1">
    <citation type="journal article" date="2019" name="Int. J. Syst. Evol. Microbiol.">
        <title>The Global Catalogue of Microorganisms (GCM) 10K type strain sequencing project: providing services to taxonomists for standard genome sequencing and annotation.</title>
        <authorList>
            <consortium name="The Broad Institute Genomics Platform"/>
            <consortium name="The Broad Institute Genome Sequencing Center for Infectious Disease"/>
            <person name="Wu L."/>
            <person name="Ma J."/>
        </authorList>
    </citation>
    <scope>NUCLEOTIDE SEQUENCE [LARGE SCALE GENOMIC DNA]</scope>
    <source>
        <strain evidence="6">NBRC 108728</strain>
    </source>
</reference>
<dbReference type="Pfam" id="PF10509">
    <property type="entry name" value="GalKase_gal_bdg"/>
    <property type="match status" value="1"/>
</dbReference>
<dbReference type="SUPFAM" id="SSF54211">
    <property type="entry name" value="Ribosomal protein S5 domain 2-like"/>
    <property type="match status" value="1"/>
</dbReference>
<evidence type="ECO:0000313" key="5">
    <source>
        <dbReference type="EMBL" id="BDZ49216.1"/>
    </source>
</evidence>
<dbReference type="PANTHER" id="PTHR10457">
    <property type="entry name" value="MEVALONATE KINASE/GALACTOKINASE"/>
    <property type="match status" value="1"/>
</dbReference>
<evidence type="ECO:0000256" key="2">
    <source>
        <dbReference type="ARBA" id="ARBA00022840"/>
    </source>
</evidence>
<keyword evidence="1" id="KW-0547">Nucleotide-binding</keyword>
<dbReference type="Proteomes" id="UP001321486">
    <property type="component" value="Chromosome"/>
</dbReference>
<feature type="domain" description="Galactokinase N-terminal" evidence="4">
    <location>
        <begin position="2"/>
        <end position="49"/>
    </location>
</feature>
<gene>
    <name evidence="5" type="ORF">GCM10025867_14570</name>
</gene>
<dbReference type="InterPro" id="IPR019539">
    <property type="entry name" value="GalKase_N"/>
</dbReference>
<dbReference type="InterPro" id="IPR014721">
    <property type="entry name" value="Ribsml_uS5_D2-typ_fold_subgr"/>
</dbReference>
<name>A0ABM8GLC2_9MICO</name>
<dbReference type="InterPro" id="IPR019741">
    <property type="entry name" value="Galactokinase_CS"/>
</dbReference>
<organism evidence="5 6">
    <name type="scientific">Frondihabitans sucicola</name>
    <dbReference type="NCBI Taxonomy" id="1268041"/>
    <lineage>
        <taxon>Bacteria</taxon>
        <taxon>Bacillati</taxon>
        <taxon>Actinomycetota</taxon>
        <taxon>Actinomycetes</taxon>
        <taxon>Micrococcales</taxon>
        <taxon>Microbacteriaceae</taxon>
        <taxon>Frondihabitans</taxon>
    </lineage>
</organism>
<evidence type="ECO:0000256" key="3">
    <source>
        <dbReference type="SAM" id="MobiDB-lite"/>
    </source>
</evidence>
<accession>A0ABM8GLC2</accession>
<dbReference type="PANTHER" id="PTHR10457:SF7">
    <property type="entry name" value="GALACTOKINASE-RELATED"/>
    <property type="match status" value="1"/>
</dbReference>
<keyword evidence="2" id="KW-0067">ATP-binding</keyword>
<dbReference type="PROSITE" id="PS00106">
    <property type="entry name" value="GALACTOKINASE"/>
    <property type="match status" value="1"/>
</dbReference>
<evidence type="ECO:0000256" key="1">
    <source>
        <dbReference type="ARBA" id="ARBA00022741"/>
    </source>
</evidence>
<evidence type="ECO:0000313" key="6">
    <source>
        <dbReference type="Proteomes" id="UP001321486"/>
    </source>
</evidence>
<feature type="region of interest" description="Disordered" evidence="3">
    <location>
        <begin position="73"/>
        <end position="102"/>
    </location>
</feature>
<evidence type="ECO:0000259" key="4">
    <source>
        <dbReference type="Pfam" id="PF10509"/>
    </source>
</evidence>
<sequence length="102" mass="10948">MTFSDTFDTAVVGRWAAPGRVNLIGEHTDYNDGFVLPLAIDRSTTITVGRRSDRLLRVASTFEDGVHEASLDSSIPPAWPDGPPTCSASLGLSGRSFPRSRA</sequence>
<protein>
    <recommendedName>
        <fullName evidence="4">Galactokinase N-terminal domain-containing protein</fullName>
    </recommendedName>
</protein>
<dbReference type="Gene3D" id="3.30.230.10">
    <property type="match status" value="1"/>
</dbReference>
<keyword evidence="6" id="KW-1185">Reference proteome</keyword>